<evidence type="ECO:0000313" key="2">
    <source>
        <dbReference type="Proteomes" id="UP000671852"/>
    </source>
</evidence>
<reference evidence="1" key="2">
    <citation type="submission" date="2021-04" db="EMBL/GenBank/DDBJ databases">
        <title>Isolation and characterization of a novel species of the genus Sulfurimonas.</title>
        <authorList>
            <person name="Fukui M."/>
        </authorList>
    </citation>
    <scope>NUCLEOTIDE SEQUENCE</scope>
    <source>
        <strain evidence="1">H1576</strain>
    </source>
</reference>
<proteinExistence type="predicted"/>
<dbReference type="RefSeq" id="WP_207561729.1">
    <property type="nucleotide sequence ID" value="NZ_CP046072.1"/>
</dbReference>
<dbReference type="AlphaFoldDB" id="A0A975B293"/>
<sequence length="78" mass="9219">MSEQKFIDRVVETLGLKNFIQSGKRKSVKNLLKKLKKRRLKILKSLKDESNKENHKECQEELDIITLQIQKGKKILNK</sequence>
<reference evidence="1" key="1">
    <citation type="submission" date="2019-11" db="EMBL/GenBank/DDBJ databases">
        <authorList>
            <person name="Kojima H."/>
        </authorList>
    </citation>
    <scope>NUCLEOTIDE SEQUENCE</scope>
    <source>
        <strain evidence="1">H1576</strain>
    </source>
</reference>
<evidence type="ECO:0000313" key="1">
    <source>
        <dbReference type="EMBL" id="QSZ42917.1"/>
    </source>
</evidence>
<dbReference type="KEGG" id="saqt:GJV85_12630"/>
<protein>
    <submittedName>
        <fullName evidence="1">Uncharacterized protein</fullName>
    </submittedName>
</protein>
<keyword evidence="2" id="KW-1185">Reference proteome</keyword>
<dbReference type="Proteomes" id="UP000671852">
    <property type="component" value="Chromosome"/>
</dbReference>
<accession>A0A975B293</accession>
<gene>
    <name evidence="1" type="ORF">GJV85_12630</name>
</gene>
<dbReference type="EMBL" id="CP046072">
    <property type="protein sequence ID" value="QSZ42917.1"/>
    <property type="molecule type" value="Genomic_DNA"/>
</dbReference>
<organism evidence="1 2">
    <name type="scientific">Sulfurimonas aquatica</name>
    <dbReference type="NCBI Taxonomy" id="2672570"/>
    <lineage>
        <taxon>Bacteria</taxon>
        <taxon>Pseudomonadati</taxon>
        <taxon>Campylobacterota</taxon>
        <taxon>Epsilonproteobacteria</taxon>
        <taxon>Campylobacterales</taxon>
        <taxon>Sulfurimonadaceae</taxon>
        <taxon>Sulfurimonas</taxon>
    </lineage>
</organism>
<name>A0A975B293_9BACT</name>